<dbReference type="OrthoDB" id="9989112at2759"/>
<evidence type="ECO:0000256" key="2">
    <source>
        <dbReference type="ARBA" id="ARBA00022741"/>
    </source>
</evidence>
<keyword evidence="5" id="KW-1185">Reference proteome</keyword>
<dbReference type="SUPFAM" id="SSF52540">
    <property type="entry name" value="P-loop containing nucleoside triphosphate hydrolases"/>
    <property type="match status" value="1"/>
</dbReference>
<name>A0A9K3GL81_9EUKA</name>
<evidence type="ECO:0000256" key="1">
    <source>
        <dbReference type="ARBA" id="ARBA00006270"/>
    </source>
</evidence>
<dbReference type="Proteomes" id="UP000265618">
    <property type="component" value="Unassembled WGS sequence"/>
</dbReference>
<evidence type="ECO:0000256" key="3">
    <source>
        <dbReference type="ARBA" id="ARBA00023134"/>
    </source>
</evidence>
<reference evidence="4 5" key="1">
    <citation type="journal article" date="2018" name="PLoS ONE">
        <title>The draft genome of Kipferlia bialata reveals reductive genome evolution in fornicate parasites.</title>
        <authorList>
            <person name="Tanifuji G."/>
            <person name="Takabayashi S."/>
            <person name="Kume K."/>
            <person name="Takagi M."/>
            <person name="Nakayama T."/>
            <person name="Kamikawa R."/>
            <person name="Inagaki Y."/>
            <person name="Hashimoto T."/>
        </authorList>
    </citation>
    <scope>NUCLEOTIDE SEQUENCE [LARGE SCALE GENOMIC DNA]</scope>
    <source>
        <strain evidence="4">NY0173</strain>
    </source>
</reference>
<keyword evidence="2" id="KW-0547">Nucleotide-binding</keyword>
<organism evidence="4 5">
    <name type="scientific">Kipferlia bialata</name>
    <dbReference type="NCBI Taxonomy" id="797122"/>
    <lineage>
        <taxon>Eukaryota</taxon>
        <taxon>Metamonada</taxon>
        <taxon>Carpediemonas-like organisms</taxon>
        <taxon>Kipferlia</taxon>
    </lineage>
</organism>
<dbReference type="GO" id="GO:0005525">
    <property type="term" value="F:GTP binding"/>
    <property type="evidence" value="ECO:0007669"/>
    <property type="project" value="UniProtKB-KW"/>
</dbReference>
<comment type="similarity">
    <text evidence="1">Belongs to the small GTPase superfamily. Rab family.</text>
</comment>
<evidence type="ECO:0000313" key="4">
    <source>
        <dbReference type="EMBL" id="GIQ87088.1"/>
    </source>
</evidence>
<dbReference type="CDD" id="cd00154">
    <property type="entry name" value="Rab"/>
    <property type="match status" value="1"/>
</dbReference>
<gene>
    <name evidence="4" type="ORF">KIPB_009058</name>
</gene>
<dbReference type="SMART" id="SM00175">
    <property type="entry name" value="RAB"/>
    <property type="match status" value="1"/>
</dbReference>
<dbReference type="SMART" id="SM00173">
    <property type="entry name" value="RAS"/>
    <property type="match status" value="1"/>
</dbReference>
<keyword evidence="3" id="KW-0342">GTP-binding</keyword>
<dbReference type="PANTHER" id="PTHR47980">
    <property type="entry name" value="LD44762P"/>
    <property type="match status" value="1"/>
</dbReference>
<accession>A0A9K3GL81</accession>
<dbReference type="PROSITE" id="PS51419">
    <property type="entry name" value="RAB"/>
    <property type="match status" value="1"/>
</dbReference>
<comment type="caution">
    <text evidence="4">The sequence shown here is derived from an EMBL/GenBank/DDBJ whole genome shotgun (WGS) entry which is preliminary data.</text>
</comment>
<dbReference type="InterPro" id="IPR001806">
    <property type="entry name" value="Small_GTPase"/>
</dbReference>
<sequence>MQLWDTAGQDKFTTMTKAYLRNAKCVLLVYDTCSRETYDDIPRWMHLVRGGSPPHAPAPGVHVMLVGTGAERQGGRQVPTETGAAYAEENGIMFTEISTAEGTDISSLFQPLAERVCRDMDSVSETGEDSVIHTGEDTCTPVESRCF</sequence>
<dbReference type="Gene3D" id="3.40.50.300">
    <property type="entry name" value="P-loop containing nucleotide triphosphate hydrolases"/>
    <property type="match status" value="1"/>
</dbReference>
<evidence type="ECO:0000313" key="5">
    <source>
        <dbReference type="Proteomes" id="UP000265618"/>
    </source>
</evidence>
<protein>
    <submittedName>
        <fullName evidence="4">Small GTPase superfamily, Ras type</fullName>
    </submittedName>
</protein>
<dbReference type="PROSITE" id="PS51421">
    <property type="entry name" value="RAS"/>
    <property type="match status" value="1"/>
</dbReference>
<dbReference type="GO" id="GO:0003924">
    <property type="term" value="F:GTPase activity"/>
    <property type="evidence" value="ECO:0007669"/>
    <property type="project" value="InterPro"/>
</dbReference>
<dbReference type="InterPro" id="IPR050305">
    <property type="entry name" value="Small_GTPase_Rab"/>
</dbReference>
<dbReference type="AlphaFoldDB" id="A0A9K3GL81"/>
<dbReference type="EMBL" id="BDIP01002963">
    <property type="protein sequence ID" value="GIQ87088.1"/>
    <property type="molecule type" value="Genomic_DNA"/>
</dbReference>
<dbReference type="InterPro" id="IPR027417">
    <property type="entry name" value="P-loop_NTPase"/>
</dbReference>
<proteinExistence type="inferred from homology"/>
<dbReference type="Pfam" id="PF00071">
    <property type="entry name" value="Ras"/>
    <property type="match status" value="1"/>
</dbReference>